<dbReference type="InterPro" id="IPR013083">
    <property type="entry name" value="Znf_RING/FYVE/PHD"/>
</dbReference>
<dbReference type="Pfam" id="PF13639">
    <property type="entry name" value="zf-RING_2"/>
    <property type="match status" value="1"/>
</dbReference>
<dbReference type="GO" id="GO:0033768">
    <property type="term" value="C:SUMO-targeted ubiquitin ligase complex"/>
    <property type="evidence" value="ECO:0007669"/>
    <property type="project" value="TreeGrafter"/>
</dbReference>
<evidence type="ECO:0000256" key="1">
    <source>
        <dbReference type="PROSITE-ProRule" id="PRU00175"/>
    </source>
</evidence>
<dbReference type="GO" id="GO:0061630">
    <property type="term" value="F:ubiquitin protein ligase activity"/>
    <property type="evidence" value="ECO:0007669"/>
    <property type="project" value="InterPro"/>
</dbReference>
<dbReference type="InterPro" id="IPR049627">
    <property type="entry name" value="SLX8"/>
</dbReference>
<dbReference type="GO" id="GO:0006511">
    <property type="term" value="P:ubiquitin-dependent protein catabolic process"/>
    <property type="evidence" value="ECO:0007669"/>
    <property type="project" value="TreeGrafter"/>
</dbReference>
<dbReference type="GO" id="GO:0140082">
    <property type="term" value="F:SUMO-ubiquitin ligase activity"/>
    <property type="evidence" value="ECO:0007669"/>
    <property type="project" value="TreeGrafter"/>
</dbReference>
<accession>A0AAQ3K894</accession>
<keyword evidence="4" id="KW-1185">Reference proteome</keyword>
<dbReference type="Proteomes" id="UP001327560">
    <property type="component" value="Chromosome 4"/>
</dbReference>
<gene>
    <name evidence="3" type="ORF">Cni_G12435</name>
</gene>
<dbReference type="EMBL" id="CP136893">
    <property type="protein sequence ID" value="WOL03715.1"/>
    <property type="molecule type" value="Genomic_DNA"/>
</dbReference>
<sequence length="231" mass="25746">MRHAQDSSIGGKMVRNLDLNFPPVECQPSGGTSGSRQPQVYRGARQPFHATGQQQGISMPSSSFIDLDLIEDDVVTLSSSRGCPSGRNYFRRNQPLTVILDEDLETNLRKQEDQVASSSFITCKKPFRSSMSRAVINCDLYPDVEEECGAKRKAMNSKTESVEVIVNKQPTFTCSICMDELVEAASTICGHIFCVSCTKTFIQTQKKCPTCRRKLTMKSFHRVYLPVISNS</sequence>
<dbReference type="SMART" id="SM00184">
    <property type="entry name" value="RING"/>
    <property type="match status" value="1"/>
</dbReference>
<dbReference type="InterPro" id="IPR001841">
    <property type="entry name" value="Znf_RING"/>
</dbReference>
<evidence type="ECO:0000313" key="3">
    <source>
        <dbReference type="EMBL" id="WOL03715.1"/>
    </source>
</evidence>
<dbReference type="GO" id="GO:0032183">
    <property type="term" value="F:SUMO binding"/>
    <property type="evidence" value="ECO:0007669"/>
    <property type="project" value="TreeGrafter"/>
</dbReference>
<keyword evidence="1" id="KW-0479">Metal-binding</keyword>
<dbReference type="PROSITE" id="PS50089">
    <property type="entry name" value="ZF_RING_2"/>
    <property type="match status" value="1"/>
</dbReference>
<dbReference type="AlphaFoldDB" id="A0AAQ3K894"/>
<dbReference type="SUPFAM" id="SSF57850">
    <property type="entry name" value="RING/U-box"/>
    <property type="match status" value="1"/>
</dbReference>
<dbReference type="PANTHER" id="PTHR47094:SF1">
    <property type="entry name" value="RING-TYPE E3 UBIQUITIN TRANSFERASE"/>
    <property type="match status" value="1"/>
</dbReference>
<evidence type="ECO:0000313" key="4">
    <source>
        <dbReference type="Proteomes" id="UP001327560"/>
    </source>
</evidence>
<name>A0AAQ3K894_9LILI</name>
<proteinExistence type="predicted"/>
<dbReference type="GO" id="GO:0008270">
    <property type="term" value="F:zinc ion binding"/>
    <property type="evidence" value="ECO:0007669"/>
    <property type="project" value="UniProtKB-KW"/>
</dbReference>
<keyword evidence="1" id="KW-0862">Zinc</keyword>
<reference evidence="3 4" key="1">
    <citation type="submission" date="2023-10" db="EMBL/GenBank/DDBJ databases">
        <title>Chromosome-scale genome assembly provides insights into flower coloration mechanisms of Canna indica.</title>
        <authorList>
            <person name="Li C."/>
        </authorList>
    </citation>
    <scope>NUCLEOTIDE SEQUENCE [LARGE SCALE GENOMIC DNA]</scope>
    <source>
        <tissue evidence="3">Flower</tissue>
    </source>
</reference>
<dbReference type="PANTHER" id="PTHR47094">
    <property type="entry name" value="ELFLESS, ISOFORM B"/>
    <property type="match status" value="1"/>
</dbReference>
<evidence type="ECO:0000259" key="2">
    <source>
        <dbReference type="PROSITE" id="PS50089"/>
    </source>
</evidence>
<feature type="domain" description="RING-type" evidence="2">
    <location>
        <begin position="174"/>
        <end position="212"/>
    </location>
</feature>
<dbReference type="Gene3D" id="3.30.40.10">
    <property type="entry name" value="Zinc/RING finger domain, C3HC4 (zinc finger)"/>
    <property type="match status" value="1"/>
</dbReference>
<organism evidence="3 4">
    <name type="scientific">Canna indica</name>
    <name type="common">Indian-shot</name>
    <dbReference type="NCBI Taxonomy" id="4628"/>
    <lineage>
        <taxon>Eukaryota</taxon>
        <taxon>Viridiplantae</taxon>
        <taxon>Streptophyta</taxon>
        <taxon>Embryophyta</taxon>
        <taxon>Tracheophyta</taxon>
        <taxon>Spermatophyta</taxon>
        <taxon>Magnoliopsida</taxon>
        <taxon>Liliopsida</taxon>
        <taxon>Zingiberales</taxon>
        <taxon>Cannaceae</taxon>
        <taxon>Canna</taxon>
    </lineage>
</organism>
<protein>
    <submittedName>
        <fullName evidence="3">E3 ubiquitin-protein ligase</fullName>
    </submittedName>
</protein>
<keyword evidence="1" id="KW-0863">Zinc-finger</keyword>